<reference evidence="1 2" key="1">
    <citation type="journal article" date="2016" name="Sci. Rep.">
        <title>The Dendrobium catenatum Lindl. genome sequence provides insights into polysaccharide synthase, floral development and adaptive evolution.</title>
        <authorList>
            <person name="Zhang G.Q."/>
            <person name="Xu Q."/>
            <person name="Bian C."/>
            <person name="Tsai W.C."/>
            <person name="Yeh C.M."/>
            <person name="Liu K.W."/>
            <person name="Yoshida K."/>
            <person name="Zhang L.S."/>
            <person name="Chang S.B."/>
            <person name="Chen F."/>
            <person name="Shi Y."/>
            <person name="Su Y.Y."/>
            <person name="Zhang Y.Q."/>
            <person name="Chen L.J."/>
            <person name="Yin Y."/>
            <person name="Lin M."/>
            <person name="Huang H."/>
            <person name="Deng H."/>
            <person name="Wang Z.W."/>
            <person name="Zhu S.L."/>
            <person name="Zhao X."/>
            <person name="Deng C."/>
            <person name="Niu S.C."/>
            <person name="Huang J."/>
            <person name="Wang M."/>
            <person name="Liu G.H."/>
            <person name="Yang H.J."/>
            <person name="Xiao X.J."/>
            <person name="Hsiao Y.Y."/>
            <person name="Wu W.L."/>
            <person name="Chen Y.Y."/>
            <person name="Mitsuda N."/>
            <person name="Ohme-Takagi M."/>
            <person name="Luo Y.B."/>
            <person name="Van de Peer Y."/>
            <person name="Liu Z.J."/>
        </authorList>
    </citation>
    <scope>NUCLEOTIDE SEQUENCE [LARGE SCALE GENOMIC DNA]</scope>
    <source>
        <tissue evidence="1">The whole plant</tissue>
    </source>
</reference>
<evidence type="ECO:0000313" key="2">
    <source>
        <dbReference type="Proteomes" id="UP000233837"/>
    </source>
</evidence>
<proteinExistence type="predicted"/>
<organism evidence="1 2">
    <name type="scientific">Dendrobium catenatum</name>
    <dbReference type="NCBI Taxonomy" id="906689"/>
    <lineage>
        <taxon>Eukaryota</taxon>
        <taxon>Viridiplantae</taxon>
        <taxon>Streptophyta</taxon>
        <taxon>Embryophyta</taxon>
        <taxon>Tracheophyta</taxon>
        <taxon>Spermatophyta</taxon>
        <taxon>Magnoliopsida</taxon>
        <taxon>Liliopsida</taxon>
        <taxon>Asparagales</taxon>
        <taxon>Orchidaceae</taxon>
        <taxon>Epidendroideae</taxon>
        <taxon>Malaxideae</taxon>
        <taxon>Dendrobiinae</taxon>
        <taxon>Dendrobium</taxon>
    </lineage>
</organism>
<dbReference type="Proteomes" id="UP000233837">
    <property type="component" value="Unassembled WGS sequence"/>
</dbReference>
<sequence length="54" mass="6542">MYNYNYFKEPLHVHHNLYTHRYTKRENAILTCMGPNERVIGTHVTHRDAAWVDK</sequence>
<dbReference type="AlphaFoldDB" id="A0A2I0WT56"/>
<accession>A0A2I0WT56</accession>
<dbReference type="EMBL" id="KZ502442">
    <property type="protein sequence ID" value="PKU78837.1"/>
    <property type="molecule type" value="Genomic_DNA"/>
</dbReference>
<gene>
    <name evidence="1" type="ORF">MA16_Dca000180</name>
</gene>
<keyword evidence="2" id="KW-1185">Reference proteome</keyword>
<protein>
    <submittedName>
        <fullName evidence="1">Uncharacterized protein</fullName>
    </submittedName>
</protein>
<name>A0A2I0WT56_9ASPA</name>
<reference evidence="1 2" key="2">
    <citation type="journal article" date="2017" name="Nature">
        <title>The Apostasia genome and the evolution of orchids.</title>
        <authorList>
            <person name="Zhang G.Q."/>
            <person name="Liu K.W."/>
            <person name="Li Z."/>
            <person name="Lohaus R."/>
            <person name="Hsiao Y.Y."/>
            <person name="Niu S.C."/>
            <person name="Wang J.Y."/>
            <person name="Lin Y.C."/>
            <person name="Xu Q."/>
            <person name="Chen L.J."/>
            <person name="Yoshida K."/>
            <person name="Fujiwara S."/>
            <person name="Wang Z.W."/>
            <person name="Zhang Y.Q."/>
            <person name="Mitsuda N."/>
            <person name="Wang M."/>
            <person name="Liu G.H."/>
            <person name="Pecoraro L."/>
            <person name="Huang H.X."/>
            <person name="Xiao X.J."/>
            <person name="Lin M."/>
            <person name="Wu X.Y."/>
            <person name="Wu W.L."/>
            <person name="Chen Y.Y."/>
            <person name="Chang S.B."/>
            <person name="Sakamoto S."/>
            <person name="Ohme-Takagi M."/>
            <person name="Yagi M."/>
            <person name="Zeng S.J."/>
            <person name="Shen C.Y."/>
            <person name="Yeh C.M."/>
            <person name="Luo Y.B."/>
            <person name="Tsai W.C."/>
            <person name="Van de Peer Y."/>
            <person name="Liu Z.J."/>
        </authorList>
    </citation>
    <scope>NUCLEOTIDE SEQUENCE [LARGE SCALE GENOMIC DNA]</scope>
    <source>
        <tissue evidence="1">The whole plant</tissue>
    </source>
</reference>
<evidence type="ECO:0000313" key="1">
    <source>
        <dbReference type="EMBL" id="PKU78837.1"/>
    </source>
</evidence>